<dbReference type="Proteomes" id="UP000186851">
    <property type="component" value="Chromosome"/>
</dbReference>
<dbReference type="GO" id="GO:0005886">
    <property type="term" value="C:plasma membrane"/>
    <property type="evidence" value="ECO:0007669"/>
    <property type="project" value="UniProtKB-SubCell"/>
</dbReference>
<feature type="transmembrane region" description="Helical" evidence="6">
    <location>
        <begin position="301"/>
        <end position="320"/>
    </location>
</feature>
<dbReference type="Pfam" id="PF13440">
    <property type="entry name" value="Polysacc_synt_3"/>
    <property type="match status" value="1"/>
</dbReference>
<keyword evidence="3 6" id="KW-0812">Transmembrane</keyword>
<evidence type="ECO:0000256" key="2">
    <source>
        <dbReference type="ARBA" id="ARBA00022475"/>
    </source>
</evidence>
<sequence length="391" mass="42800">MTVQLAEVFRRVVHDKGFIYVSLGTLMNTAFAGVFWFILAALLSVGEYGFINYVLAISNVGASVSILGLKTTIVTYYPREKELGVIKQAYFITFTAGLTSLIVLTVLGHFIAGLLVVVEAAFGMFLGGLLAKREYKKYAIMSSFNRVVQIGVSLLMYYMFGLTGIFAGYILVFFLFSAEYFKSLLKPDASFNKLKNKFSFTVYSYAHDITGVLAGYFDKIIVGFVSGLMVLGVYHLAFQVYWILAVLPAALLNYLLPERSGGIFKREVEVIGVLLAMSLSLLAVILAPIIVPVLFPNFTDSVILIQVMSFGLIPSTITSIRKAKVFSEERPLSALTANVVGVVVEIGGLLLLPYLLGEVGLAVAIVLGQSAIMIVLEAINRRSKNKIRKPV</sequence>
<name>A0AAF0D2P8_ODILC</name>
<keyword evidence="2" id="KW-1003">Cell membrane</keyword>
<evidence type="ECO:0000256" key="4">
    <source>
        <dbReference type="ARBA" id="ARBA00022989"/>
    </source>
</evidence>
<evidence type="ECO:0000256" key="1">
    <source>
        <dbReference type="ARBA" id="ARBA00004651"/>
    </source>
</evidence>
<evidence type="ECO:0000256" key="6">
    <source>
        <dbReference type="SAM" id="Phobius"/>
    </source>
</evidence>
<organism evidence="7 8">
    <name type="scientific">Odinarchaeota yellowstonii (strain LCB_4)</name>
    <dbReference type="NCBI Taxonomy" id="1841599"/>
    <lineage>
        <taxon>Archaea</taxon>
        <taxon>Promethearchaeati</taxon>
        <taxon>Candidatus Odinarchaeota</taxon>
        <taxon>Candidatus Odinarchaeia</taxon>
        <taxon>Candidatus Odinarchaeales</taxon>
        <taxon>Candidatus Odinarchaeaceae</taxon>
        <taxon>Candidatus Odinarchaeum</taxon>
    </lineage>
</organism>
<feature type="transmembrane region" description="Helical" evidence="6">
    <location>
        <begin position="89"/>
        <end position="107"/>
    </location>
</feature>
<protein>
    <submittedName>
        <fullName evidence="7">Oligosaccharide flippase family protein</fullName>
    </submittedName>
</protein>
<feature type="transmembrane region" description="Helical" evidence="6">
    <location>
        <begin position="18"/>
        <end position="44"/>
    </location>
</feature>
<dbReference type="PANTHER" id="PTHR30250:SF28">
    <property type="entry name" value="POLYSACCHARIDE BIOSYNTHESIS PROTEIN"/>
    <property type="match status" value="1"/>
</dbReference>
<feature type="transmembrane region" description="Helical" evidence="6">
    <location>
        <begin position="268"/>
        <end position="295"/>
    </location>
</feature>
<proteinExistence type="predicted"/>
<evidence type="ECO:0000313" key="8">
    <source>
        <dbReference type="Proteomes" id="UP000186851"/>
    </source>
</evidence>
<gene>
    <name evidence="7" type="ORF">OdinLCB4_000985</name>
</gene>
<feature type="transmembrane region" description="Helical" evidence="6">
    <location>
        <begin position="361"/>
        <end position="379"/>
    </location>
</feature>
<feature type="transmembrane region" description="Helical" evidence="6">
    <location>
        <begin position="113"/>
        <end position="131"/>
    </location>
</feature>
<dbReference type="PANTHER" id="PTHR30250">
    <property type="entry name" value="PST FAMILY PREDICTED COLANIC ACID TRANSPORTER"/>
    <property type="match status" value="1"/>
</dbReference>
<dbReference type="EMBL" id="CP091871">
    <property type="protein sequence ID" value="WEU40534.1"/>
    <property type="molecule type" value="Genomic_DNA"/>
</dbReference>
<evidence type="ECO:0000256" key="5">
    <source>
        <dbReference type="ARBA" id="ARBA00023136"/>
    </source>
</evidence>
<dbReference type="KEGG" id="oyw:OdinLCB4_000985"/>
<evidence type="ECO:0000313" key="7">
    <source>
        <dbReference type="EMBL" id="WEU40534.1"/>
    </source>
</evidence>
<dbReference type="InterPro" id="IPR050833">
    <property type="entry name" value="Poly_Biosynth_Transport"/>
</dbReference>
<keyword evidence="5 6" id="KW-0472">Membrane</keyword>
<feature type="transmembrane region" description="Helical" evidence="6">
    <location>
        <begin position="332"/>
        <end position="355"/>
    </location>
</feature>
<dbReference type="AlphaFoldDB" id="A0AAF0D2P8"/>
<keyword evidence="4 6" id="KW-1133">Transmembrane helix</keyword>
<comment type="subcellular location">
    <subcellularLocation>
        <location evidence="1">Cell membrane</location>
        <topology evidence="1">Multi-pass membrane protein</topology>
    </subcellularLocation>
</comment>
<feature type="transmembrane region" description="Helical" evidence="6">
    <location>
        <begin position="50"/>
        <end position="69"/>
    </location>
</feature>
<reference evidence="7" key="1">
    <citation type="journal article" date="2017" name="Nature">
        <title>Asgard archaea illuminate the origin of eukaryotic cellular complexity.</title>
        <authorList>
            <person name="Zaremba-Niedzwiedzka K."/>
            <person name="Caceres E.F."/>
            <person name="Saw J.H."/>
            <person name="Backstrom D."/>
            <person name="Juzokaite L."/>
            <person name="Vancaester E."/>
            <person name="Seitz K.W."/>
            <person name="Anantharaman K."/>
            <person name="Starnawski P."/>
            <person name="Kjeldsen K.U."/>
            <person name="Scott M.B."/>
            <person name="Nunoura T."/>
            <person name="Banfield J.F."/>
            <person name="Schramm A."/>
            <person name="Baker B.J."/>
            <person name="Spang A."/>
            <person name="Ettema T.J.G."/>
        </authorList>
    </citation>
    <scope>NUCLEOTIDE SEQUENCE</scope>
    <source>
        <strain evidence="7">LCB_4</strain>
    </source>
</reference>
<feature type="transmembrane region" description="Helical" evidence="6">
    <location>
        <begin position="152"/>
        <end position="176"/>
    </location>
</feature>
<evidence type="ECO:0000256" key="3">
    <source>
        <dbReference type="ARBA" id="ARBA00022692"/>
    </source>
</evidence>
<feature type="transmembrane region" description="Helical" evidence="6">
    <location>
        <begin position="236"/>
        <end position="256"/>
    </location>
</feature>
<reference evidence="7" key="2">
    <citation type="journal article" date="2022" name="Nat. Microbiol.">
        <title>A closed Candidatus Odinarchaeum chromosome exposes Asgard archaeal viruses.</title>
        <authorList>
            <person name="Tamarit D."/>
            <person name="Caceres E.F."/>
            <person name="Krupovic M."/>
            <person name="Nijland R."/>
            <person name="Eme L."/>
            <person name="Robinson N.P."/>
            <person name="Ettema T.J.G."/>
        </authorList>
    </citation>
    <scope>NUCLEOTIDE SEQUENCE</scope>
    <source>
        <strain evidence="7">LCB_4</strain>
    </source>
</reference>
<accession>A0AAF0D2P8</accession>